<dbReference type="PANTHER" id="PTHR21599:SF0">
    <property type="entry name" value="GLYCERATE KINASE"/>
    <property type="match status" value="1"/>
</dbReference>
<dbReference type="PANTHER" id="PTHR21599">
    <property type="entry name" value="GLYCERATE KINASE"/>
    <property type="match status" value="1"/>
</dbReference>
<protein>
    <recommendedName>
        <fullName evidence="7">Glycerate kinase</fullName>
    </recommendedName>
</protein>
<evidence type="ECO:0008006" key="7">
    <source>
        <dbReference type="Google" id="ProtNLM"/>
    </source>
</evidence>
<dbReference type="Gene3D" id="3.40.50.10350">
    <property type="entry name" value="Glycerate kinase, domain 1"/>
    <property type="match status" value="1"/>
</dbReference>
<evidence type="ECO:0000256" key="1">
    <source>
        <dbReference type="ARBA" id="ARBA00006284"/>
    </source>
</evidence>
<dbReference type="NCBIfam" id="TIGR00045">
    <property type="entry name" value="glycerate kinase"/>
    <property type="match status" value="1"/>
</dbReference>
<evidence type="ECO:0000256" key="2">
    <source>
        <dbReference type="ARBA" id="ARBA00022679"/>
    </source>
</evidence>
<keyword evidence="2 4" id="KW-0808">Transferase</keyword>
<dbReference type="EMBL" id="JZCR01000019">
    <property type="protein sequence ID" value="KJW12501.1"/>
    <property type="molecule type" value="Genomic_DNA"/>
</dbReference>
<dbReference type="Pfam" id="PF02595">
    <property type="entry name" value="Gly_kinase"/>
    <property type="match status" value="1"/>
</dbReference>
<gene>
    <name evidence="5" type="ORF">VC81_08385</name>
</gene>
<dbReference type="Gene3D" id="3.90.1510.10">
    <property type="entry name" value="Glycerate kinase, domain 2"/>
    <property type="match status" value="1"/>
</dbReference>
<dbReference type="SUPFAM" id="SSF110738">
    <property type="entry name" value="Glycerate kinase I"/>
    <property type="match status" value="1"/>
</dbReference>
<dbReference type="PATRIC" id="fig|216463.3.peg.795"/>
<dbReference type="Proteomes" id="UP000033491">
    <property type="component" value="Unassembled WGS sequence"/>
</dbReference>
<dbReference type="AlphaFoldDB" id="A0A0F3RR78"/>
<proteinExistence type="inferred from homology"/>
<comment type="caution">
    <text evidence="5">The sequence shown here is derived from an EMBL/GenBank/DDBJ whole genome shotgun (WGS) entry which is preliminary data.</text>
</comment>
<organism evidence="5 6">
    <name type="scientific">Levilactobacillus spicheri</name>
    <dbReference type="NCBI Taxonomy" id="216463"/>
    <lineage>
        <taxon>Bacteria</taxon>
        <taxon>Bacillati</taxon>
        <taxon>Bacillota</taxon>
        <taxon>Bacilli</taxon>
        <taxon>Lactobacillales</taxon>
        <taxon>Lactobacillaceae</taxon>
        <taxon>Levilactobacillus</taxon>
    </lineage>
</organism>
<dbReference type="InterPro" id="IPR018197">
    <property type="entry name" value="Glycerate_kinase_RE-like"/>
</dbReference>
<dbReference type="GO" id="GO:0031388">
    <property type="term" value="P:organic acid phosphorylation"/>
    <property type="evidence" value="ECO:0007669"/>
    <property type="project" value="UniProtKB-UniRule"/>
</dbReference>
<dbReference type="GO" id="GO:0008887">
    <property type="term" value="F:glycerate kinase activity"/>
    <property type="evidence" value="ECO:0007669"/>
    <property type="project" value="UniProtKB-UniRule"/>
</dbReference>
<dbReference type="OrthoDB" id="9774290at2"/>
<reference evidence="5 6" key="1">
    <citation type="submission" date="2015-03" db="EMBL/GenBank/DDBJ databases">
        <authorList>
            <person name="Zheng J."/>
            <person name="Ganezle M."/>
        </authorList>
    </citation>
    <scope>NUCLEOTIDE SEQUENCE [LARGE SCALE GENOMIC DNA]</scope>
    <source>
        <strain evidence="5 6">LP38</strain>
    </source>
</reference>
<dbReference type="InterPro" id="IPR018193">
    <property type="entry name" value="Glyc_kinase_flavodox-like_fold"/>
</dbReference>
<dbReference type="RefSeq" id="WP_045807607.1">
    <property type="nucleotide sequence ID" value="NZ_JZCR01000019.1"/>
</dbReference>
<accession>A0A0F3RR78</accession>
<name>A0A0F3RR78_9LACO</name>
<keyword evidence="3 4" id="KW-0418">Kinase</keyword>
<dbReference type="InterPro" id="IPR004381">
    <property type="entry name" value="Glycerate_kinase"/>
</dbReference>
<evidence type="ECO:0000256" key="3">
    <source>
        <dbReference type="ARBA" id="ARBA00022777"/>
    </source>
</evidence>
<comment type="similarity">
    <text evidence="1 4">Belongs to the glycerate kinase type-1 family.</text>
</comment>
<evidence type="ECO:0000313" key="6">
    <source>
        <dbReference type="Proteomes" id="UP000033491"/>
    </source>
</evidence>
<evidence type="ECO:0000313" key="5">
    <source>
        <dbReference type="EMBL" id="KJW12501.1"/>
    </source>
</evidence>
<dbReference type="InterPro" id="IPR036129">
    <property type="entry name" value="Glycerate_kinase_sf"/>
</dbReference>
<sequence length="376" mass="37928">MTHIVIAADSFKGSATSQQVGEYLTNGIYRVDPTAEVTTVPIADGGDGTVASVLAALGGQVLTTTVEGPLGTSVEAQWGLLDDHHTAIIEMAAAAGLNLVQPDLAPLAASTYGVGQLMAAAMAAGATTIYLGLGGSCTTDGGSGLLQALGAQLLTADGTPIPRGGAGLRQLARVNLGTLTPQLADVTVIGLTDVSNVLTGPFGAAAVYGPQKGATPAMVTELDQNLDHYQAALAAQNDFPQSCPGDGAAGGTGFGLRVLGARLQPGTATILKLTHFQDRLAHADLVLTGEGRIDGQSLMGKASIGVVRLAKQLQLPVFLIAGSVGDDLDAIYGTGVDLVLSSTVSPMTVDQAVAQVVPLLTQAGTTAMHAFQLTQR</sequence>
<dbReference type="STRING" id="216463.VC81_08385"/>
<dbReference type="PIRSF" id="PIRSF006078">
    <property type="entry name" value="GlxK"/>
    <property type="match status" value="1"/>
</dbReference>
<evidence type="ECO:0000256" key="4">
    <source>
        <dbReference type="PIRNR" id="PIRNR006078"/>
    </source>
</evidence>